<dbReference type="NCBIfam" id="TIGR02964">
    <property type="entry name" value="xanthine_xdhC"/>
    <property type="match status" value="1"/>
</dbReference>
<comment type="caution">
    <text evidence="3">The sequence shown here is derived from an EMBL/GenBank/DDBJ whole genome shotgun (WGS) entry which is preliminary data.</text>
</comment>
<dbReference type="PANTHER" id="PTHR30388">
    <property type="entry name" value="ALDEHYDE OXIDOREDUCTASE MOLYBDENUM COFACTOR ASSEMBLY PROTEIN"/>
    <property type="match status" value="1"/>
</dbReference>
<dbReference type="EMBL" id="SGXC01000002">
    <property type="protein sequence ID" value="RZS80425.1"/>
    <property type="molecule type" value="Genomic_DNA"/>
</dbReference>
<evidence type="ECO:0000313" key="4">
    <source>
        <dbReference type="Proteomes" id="UP000292445"/>
    </source>
</evidence>
<gene>
    <name evidence="3" type="ORF">EV675_3025</name>
</gene>
<dbReference type="Pfam" id="PF02625">
    <property type="entry name" value="XdhC_CoxI"/>
    <property type="match status" value="1"/>
</dbReference>
<evidence type="ECO:0000259" key="2">
    <source>
        <dbReference type="Pfam" id="PF13478"/>
    </source>
</evidence>
<proteinExistence type="predicted"/>
<dbReference type="OrthoDB" id="61481at2"/>
<reference evidence="3 4" key="1">
    <citation type="submission" date="2019-02" db="EMBL/GenBank/DDBJ databases">
        <title>Genomic Encyclopedia of Type Strains, Phase IV (KMG-IV): sequencing the most valuable type-strain genomes for metagenomic binning, comparative biology and taxonomic classification.</title>
        <authorList>
            <person name="Goeker M."/>
        </authorList>
    </citation>
    <scope>NUCLEOTIDE SEQUENCE [LARGE SCALE GENOMIC DNA]</scope>
    <source>
        <strain evidence="3 4">K24</strain>
    </source>
</reference>
<dbReference type="InterPro" id="IPR014308">
    <property type="entry name" value="Xanthine_DH_XdhC"/>
</dbReference>
<accession>A0A4Q7NBX6</accession>
<keyword evidence="4" id="KW-1185">Reference proteome</keyword>
<dbReference type="InterPro" id="IPR052698">
    <property type="entry name" value="MoCofactor_Util/Proc"/>
</dbReference>
<feature type="domain" description="XdhC Rossmann" evidence="2">
    <location>
        <begin position="130"/>
        <end position="272"/>
    </location>
</feature>
<dbReference type="Proteomes" id="UP000292445">
    <property type="component" value="Unassembled WGS sequence"/>
</dbReference>
<evidence type="ECO:0000259" key="1">
    <source>
        <dbReference type="Pfam" id="PF02625"/>
    </source>
</evidence>
<dbReference type="AlphaFoldDB" id="A0A4Q7NBX6"/>
<dbReference type="PANTHER" id="PTHR30388:SF6">
    <property type="entry name" value="XANTHINE DEHYDROGENASE SUBUNIT A-RELATED"/>
    <property type="match status" value="1"/>
</dbReference>
<organism evidence="3 4">
    <name type="scientific">Pigmentiphaga kullae</name>
    <dbReference type="NCBI Taxonomy" id="151784"/>
    <lineage>
        <taxon>Bacteria</taxon>
        <taxon>Pseudomonadati</taxon>
        <taxon>Pseudomonadota</taxon>
        <taxon>Betaproteobacteria</taxon>
        <taxon>Burkholderiales</taxon>
        <taxon>Alcaligenaceae</taxon>
        <taxon>Pigmentiphaga</taxon>
    </lineage>
</organism>
<evidence type="ECO:0000313" key="3">
    <source>
        <dbReference type="EMBL" id="RZS80425.1"/>
    </source>
</evidence>
<dbReference type="RefSeq" id="WP_130358189.1">
    <property type="nucleotide sequence ID" value="NZ_SGXC01000002.1"/>
</dbReference>
<protein>
    <submittedName>
        <fullName evidence="3">Molybdenum cofactor sulfurylase</fullName>
    </submittedName>
</protein>
<name>A0A4Q7NBX6_9BURK</name>
<dbReference type="InterPro" id="IPR003777">
    <property type="entry name" value="XdhC_CoxI"/>
</dbReference>
<feature type="domain" description="XdhC- CoxI" evidence="1">
    <location>
        <begin position="18"/>
        <end position="75"/>
    </location>
</feature>
<dbReference type="Pfam" id="PF13478">
    <property type="entry name" value="XdhC_C"/>
    <property type="match status" value="1"/>
</dbReference>
<sequence>MTHTALLPQELADFARAARGRAVCLVRVLEVRGSAPRGTDAALLIGAEGFAGTIGGGHLEYEAIAHARSLLRQAEAGGNGAEAAQTRRFALGPSLGQCCGGSVELRFSVLADAADALPRLQGLEARPHELWLYGAGHVARALVHVMLPLPFRIRWLDTRENVFPQPLPGQVETVQTDDLAAEVADAAPGVMHLVMTHSHALDFDIVRAVLARGDAAYCGLIGSATKRATFERRLRARGLAEAGIGTLVCPVGLPAIAGKLPGVIAVSVAAQLLLAAQGRA</sequence>
<dbReference type="InterPro" id="IPR027051">
    <property type="entry name" value="XdhC_Rossmann_dom"/>
</dbReference>
<dbReference type="Gene3D" id="3.40.50.720">
    <property type="entry name" value="NAD(P)-binding Rossmann-like Domain"/>
    <property type="match status" value="1"/>
</dbReference>